<proteinExistence type="predicted"/>
<feature type="region of interest" description="Disordered" evidence="1">
    <location>
        <begin position="70"/>
        <end position="98"/>
    </location>
</feature>
<accession>A0A075G9P1</accession>
<dbReference type="EMBL" id="KF900579">
    <property type="protein sequence ID" value="AIF00040.1"/>
    <property type="molecule type" value="Genomic_DNA"/>
</dbReference>
<reference evidence="2" key="1">
    <citation type="journal article" date="2014" name="Genome Biol. Evol.">
        <title>Pangenome evidence for extensive interdomain horizontal transfer affecting lineage core and shell genes in uncultured planktonic thaumarchaeota and euryarchaeota.</title>
        <authorList>
            <person name="Deschamps P."/>
            <person name="Zivanovic Y."/>
            <person name="Moreira D."/>
            <person name="Rodriguez-Valera F."/>
            <person name="Lopez-Garcia P."/>
        </authorList>
    </citation>
    <scope>NUCLEOTIDE SEQUENCE</scope>
</reference>
<dbReference type="AlphaFoldDB" id="A0A075G9P1"/>
<protein>
    <submittedName>
        <fullName evidence="2">Uncharacterized protein</fullName>
    </submittedName>
</protein>
<sequence length="98" mass="11283">MQYKNLVFEKIKESGSITDTSLTKSLTKDGYLLHEDVINKTLLDLEIMGLINVTWLNKNTRRIEIVSNKNEEDDVELENKKSLENDYESSFPATKSDV</sequence>
<evidence type="ECO:0000256" key="1">
    <source>
        <dbReference type="SAM" id="MobiDB-lite"/>
    </source>
</evidence>
<evidence type="ECO:0000313" key="2">
    <source>
        <dbReference type="EMBL" id="AIF00040.1"/>
    </source>
</evidence>
<organism evidence="2">
    <name type="scientific">uncultured marine thaumarchaeote KM3_128_G11</name>
    <dbReference type="NCBI Taxonomy" id="1455996"/>
    <lineage>
        <taxon>Archaea</taxon>
        <taxon>Nitrososphaerota</taxon>
        <taxon>environmental samples</taxon>
    </lineage>
</organism>
<name>A0A075G9P1_9ARCH</name>